<dbReference type="PROSITE" id="PS00375">
    <property type="entry name" value="UDPGT"/>
    <property type="match status" value="1"/>
</dbReference>
<dbReference type="GO" id="GO:0047213">
    <property type="term" value="F:anthocyanidin 3-O-glucosyltransferase activity"/>
    <property type="evidence" value="ECO:0007669"/>
    <property type="project" value="UniProtKB-EC"/>
</dbReference>
<comment type="catalytic activity">
    <reaction evidence="5">
        <text>an anthocyanidin + UDP-alpha-D-glucose + H(+) = an anthocyanidin 3-O-beta-D-glucoside + UDP</text>
        <dbReference type="Rhea" id="RHEA:20093"/>
        <dbReference type="ChEBI" id="CHEBI:15378"/>
        <dbReference type="ChEBI" id="CHEBI:16307"/>
        <dbReference type="ChEBI" id="CHEBI:58223"/>
        <dbReference type="ChEBI" id="CHEBI:58885"/>
        <dbReference type="ChEBI" id="CHEBI:143576"/>
        <dbReference type="EC" id="2.4.1.115"/>
    </reaction>
</comment>
<evidence type="ECO:0000256" key="5">
    <source>
        <dbReference type="ARBA" id="ARBA00047606"/>
    </source>
</evidence>
<keyword evidence="3 6" id="KW-0328">Glycosyltransferase</keyword>
<comment type="pathway">
    <text evidence="1">Pigment biosynthesis; anthocyanin biosynthesis.</text>
</comment>
<proteinExistence type="inferred from homology"/>
<dbReference type="EC" id="2.4.1.-" evidence="7"/>
<dbReference type="AlphaFoldDB" id="A0A2K1X980"/>
<evidence type="ECO:0000313" key="8">
    <source>
        <dbReference type="EMBL" id="PNS97336.1"/>
    </source>
</evidence>
<dbReference type="ExpressionAtlas" id="A0A2K1X980">
    <property type="expression patterns" value="differential"/>
</dbReference>
<dbReference type="Pfam" id="PF00201">
    <property type="entry name" value="UDPGT"/>
    <property type="match status" value="1"/>
</dbReference>
<evidence type="ECO:0000313" key="9">
    <source>
        <dbReference type="Proteomes" id="UP000006729"/>
    </source>
</evidence>
<dbReference type="Gene3D" id="3.40.50.2000">
    <property type="entry name" value="Glycogen Phosphorylase B"/>
    <property type="match status" value="2"/>
</dbReference>
<organism evidence="8 9">
    <name type="scientific">Populus trichocarpa</name>
    <name type="common">Western balsam poplar</name>
    <name type="synonym">Populus balsamifera subsp. trichocarpa</name>
    <dbReference type="NCBI Taxonomy" id="3694"/>
    <lineage>
        <taxon>Eukaryota</taxon>
        <taxon>Viridiplantae</taxon>
        <taxon>Streptophyta</taxon>
        <taxon>Embryophyta</taxon>
        <taxon>Tracheophyta</taxon>
        <taxon>Spermatophyta</taxon>
        <taxon>Magnoliopsida</taxon>
        <taxon>eudicotyledons</taxon>
        <taxon>Gunneridae</taxon>
        <taxon>Pentapetalae</taxon>
        <taxon>rosids</taxon>
        <taxon>fabids</taxon>
        <taxon>Malpighiales</taxon>
        <taxon>Salicaceae</taxon>
        <taxon>Saliceae</taxon>
        <taxon>Populus</taxon>
    </lineage>
</organism>
<evidence type="ECO:0000256" key="6">
    <source>
        <dbReference type="RuleBase" id="RU003718"/>
    </source>
</evidence>
<reference evidence="8 9" key="1">
    <citation type="journal article" date="2006" name="Science">
        <title>The genome of black cottonwood, Populus trichocarpa (Torr. &amp; Gray).</title>
        <authorList>
            <person name="Tuskan G.A."/>
            <person name="Difazio S."/>
            <person name="Jansson S."/>
            <person name="Bohlmann J."/>
            <person name="Grigoriev I."/>
            <person name="Hellsten U."/>
            <person name="Putnam N."/>
            <person name="Ralph S."/>
            <person name="Rombauts S."/>
            <person name="Salamov A."/>
            <person name="Schein J."/>
            <person name="Sterck L."/>
            <person name="Aerts A."/>
            <person name="Bhalerao R.R."/>
            <person name="Bhalerao R.P."/>
            <person name="Blaudez D."/>
            <person name="Boerjan W."/>
            <person name="Brun A."/>
            <person name="Brunner A."/>
            <person name="Busov V."/>
            <person name="Campbell M."/>
            <person name="Carlson J."/>
            <person name="Chalot M."/>
            <person name="Chapman J."/>
            <person name="Chen G.L."/>
            <person name="Cooper D."/>
            <person name="Coutinho P.M."/>
            <person name="Couturier J."/>
            <person name="Covert S."/>
            <person name="Cronk Q."/>
            <person name="Cunningham R."/>
            <person name="Davis J."/>
            <person name="Degroeve S."/>
            <person name="Dejardin A."/>
            <person name="Depamphilis C."/>
            <person name="Detter J."/>
            <person name="Dirks B."/>
            <person name="Dubchak I."/>
            <person name="Duplessis S."/>
            <person name="Ehlting J."/>
            <person name="Ellis B."/>
            <person name="Gendler K."/>
            <person name="Goodstein D."/>
            <person name="Gribskov M."/>
            <person name="Grimwood J."/>
            <person name="Groover A."/>
            <person name="Gunter L."/>
            <person name="Hamberger B."/>
            <person name="Heinze B."/>
            <person name="Helariutta Y."/>
            <person name="Henrissat B."/>
            <person name="Holligan D."/>
            <person name="Holt R."/>
            <person name="Huang W."/>
            <person name="Islam-Faridi N."/>
            <person name="Jones S."/>
            <person name="Jones-Rhoades M."/>
            <person name="Jorgensen R."/>
            <person name="Joshi C."/>
            <person name="Kangasjarvi J."/>
            <person name="Karlsson J."/>
            <person name="Kelleher C."/>
            <person name="Kirkpatrick R."/>
            <person name="Kirst M."/>
            <person name="Kohler A."/>
            <person name="Kalluri U."/>
            <person name="Larimer F."/>
            <person name="Leebens-Mack J."/>
            <person name="Leple J.C."/>
            <person name="Locascio P."/>
            <person name="Lou Y."/>
            <person name="Lucas S."/>
            <person name="Martin F."/>
            <person name="Montanini B."/>
            <person name="Napoli C."/>
            <person name="Nelson D.R."/>
            <person name="Nelson C."/>
            <person name="Nieminen K."/>
            <person name="Nilsson O."/>
            <person name="Pereda V."/>
            <person name="Peter G."/>
            <person name="Philippe R."/>
            <person name="Pilate G."/>
            <person name="Poliakov A."/>
            <person name="Razumovskaya J."/>
            <person name="Richardson P."/>
            <person name="Rinaldi C."/>
            <person name="Ritland K."/>
            <person name="Rouze P."/>
            <person name="Ryaboy D."/>
            <person name="Schmutz J."/>
            <person name="Schrader J."/>
            <person name="Segerman B."/>
            <person name="Shin H."/>
            <person name="Siddiqui A."/>
            <person name="Sterky F."/>
            <person name="Terry A."/>
            <person name="Tsai C.J."/>
            <person name="Uberbacher E."/>
            <person name="Unneberg P."/>
            <person name="Vahala J."/>
            <person name="Wall K."/>
            <person name="Wessler S."/>
            <person name="Yang G."/>
            <person name="Yin T."/>
            <person name="Douglas C."/>
            <person name="Marra M."/>
            <person name="Sandberg G."/>
            <person name="Van de Peer Y."/>
            <person name="Rokhsar D."/>
        </authorList>
    </citation>
    <scope>NUCLEOTIDE SEQUENCE [LARGE SCALE GENOMIC DNA]</scope>
    <source>
        <strain evidence="9">cv. Nisqually</strain>
    </source>
</reference>
<keyword evidence="9" id="KW-1185">Reference proteome</keyword>
<evidence type="ECO:0000256" key="1">
    <source>
        <dbReference type="ARBA" id="ARBA00004935"/>
    </source>
</evidence>
<dbReference type="InterPro" id="IPR035595">
    <property type="entry name" value="UDP_glycos_trans_CS"/>
</dbReference>
<dbReference type="Proteomes" id="UP000006729">
    <property type="component" value="Chromosome 16"/>
</dbReference>
<dbReference type="FunFam" id="3.40.50.2000:FF:000056">
    <property type="entry name" value="Glycosyltransferase"/>
    <property type="match status" value="1"/>
</dbReference>
<comment type="similarity">
    <text evidence="2 6">Belongs to the UDP-glycosyltransferase family.</text>
</comment>
<dbReference type="OMA" id="AHYIEES"/>
<dbReference type="OrthoDB" id="817083at2759"/>
<gene>
    <name evidence="8" type="ORF">POPTR_016G016800</name>
</gene>
<dbReference type="GO" id="GO:0009718">
    <property type="term" value="P:anthocyanin-containing compound biosynthetic process"/>
    <property type="evidence" value="ECO:0007669"/>
    <property type="project" value="UniProtKB-UniPathway"/>
</dbReference>
<dbReference type="UniPathway" id="UPA00009"/>
<dbReference type="SMR" id="A0A2K1X980"/>
<dbReference type="Gramene" id="Potri.016G016800.1.v4.1">
    <property type="protein sequence ID" value="Potri.016G016800.1.v4.1"/>
    <property type="gene ID" value="Potri.016G016800.v4.1"/>
</dbReference>
<dbReference type="EMBL" id="CM009305">
    <property type="protein sequence ID" value="PNS97336.1"/>
    <property type="molecule type" value="Genomic_DNA"/>
</dbReference>
<sequence>MNNSLATKYFLGMKKVEVVFIPLPAMGHIIAAVEMAKLIVESDDRISASVLMMKPALDSTTTKYTESLTASTLPNRMRVVDLPSLEHTGVHNTSASWMASLAEAQKPHVKEFVSKIKAQSELSPHDSPQLAGFVLDTFVLGMNDLAAEFGVPWYVFSASGAAFIGSMLYLQALHDEQKADLPEYKDSDAELEIPSLVNRLPAKLLPSMVFKRESLPHFIGAARRLKHARGILINTFKELESHAINSLSNGEIPPVYPLGPIVRCKGNSYDVGSNIINDYTDIMQWLDDQPPCSVVFLCFGSWGSFSVGQVKEIAYALEQCGHRFLWCLRKPPCKGKIESPSDYVNFQEILPEGFLDRSDKIGKVIKWAPQVEILGHKAVGGFVSHCGWNSTLESILSGVPMATWPLYGEQQFNAFEMVIELGLAVEIKIDSRRDFSKDGIIVSSDDIKRGLKLVMEPDNEIRKKVKEMSQLSRKALMEDGSSYSALAHLIEDIMGNYK</sequence>
<keyword evidence="4 6" id="KW-0808">Transferase</keyword>
<evidence type="ECO:0000256" key="3">
    <source>
        <dbReference type="ARBA" id="ARBA00022676"/>
    </source>
</evidence>
<dbReference type="InParanoid" id="A0A2K1X980"/>
<dbReference type="CDD" id="cd03784">
    <property type="entry name" value="GT1_Gtf-like"/>
    <property type="match status" value="1"/>
</dbReference>
<evidence type="ECO:0000256" key="4">
    <source>
        <dbReference type="ARBA" id="ARBA00022679"/>
    </source>
</evidence>
<name>A0A2K1X980_POPTR</name>
<accession>A0A2K1X980</accession>
<protein>
    <recommendedName>
        <fullName evidence="7">Glycosyltransferase</fullName>
        <ecNumber evidence="7">2.4.1.-</ecNumber>
    </recommendedName>
</protein>
<dbReference type="GO" id="GO:0035251">
    <property type="term" value="F:UDP-glucosyltransferase activity"/>
    <property type="evidence" value="ECO:0000318"/>
    <property type="project" value="GO_Central"/>
</dbReference>
<dbReference type="PANTHER" id="PTHR48048:SF45">
    <property type="entry name" value="GLYCOSYLTRANSFERASE"/>
    <property type="match status" value="1"/>
</dbReference>
<dbReference type="PANTHER" id="PTHR48048">
    <property type="entry name" value="GLYCOSYLTRANSFERASE"/>
    <property type="match status" value="1"/>
</dbReference>
<evidence type="ECO:0000256" key="7">
    <source>
        <dbReference type="RuleBase" id="RU362057"/>
    </source>
</evidence>
<dbReference type="FunFam" id="3.40.50.2000:FF:000080">
    <property type="entry name" value="Glycosyltransferase"/>
    <property type="match status" value="1"/>
</dbReference>
<dbReference type="InterPro" id="IPR050481">
    <property type="entry name" value="UDP-glycosyltransf_plant"/>
</dbReference>
<dbReference type="SUPFAM" id="SSF53756">
    <property type="entry name" value="UDP-Glycosyltransferase/glycogen phosphorylase"/>
    <property type="match status" value="1"/>
</dbReference>
<evidence type="ECO:0000256" key="2">
    <source>
        <dbReference type="ARBA" id="ARBA00009995"/>
    </source>
</evidence>
<dbReference type="InterPro" id="IPR002213">
    <property type="entry name" value="UDP_glucos_trans"/>
</dbReference>